<evidence type="ECO:0000313" key="2">
    <source>
        <dbReference type="Proteomes" id="UP000265497"/>
    </source>
</evidence>
<name>A0A3A1YEV8_9FLAO</name>
<comment type="caution">
    <text evidence="1">The sequence shown here is derived from an EMBL/GenBank/DDBJ whole genome shotgun (WGS) entry which is preliminary data.</text>
</comment>
<gene>
    <name evidence="1" type="ORF">CKY20_11740</name>
</gene>
<evidence type="ECO:0000313" key="1">
    <source>
        <dbReference type="EMBL" id="RIY34754.1"/>
    </source>
</evidence>
<organism evidence="1 2">
    <name type="scientific">Capnocytophaga canis</name>
    <dbReference type="NCBI Taxonomy" id="1848903"/>
    <lineage>
        <taxon>Bacteria</taxon>
        <taxon>Pseudomonadati</taxon>
        <taxon>Bacteroidota</taxon>
        <taxon>Flavobacteriia</taxon>
        <taxon>Flavobacteriales</taxon>
        <taxon>Flavobacteriaceae</taxon>
        <taxon>Capnocytophaga</taxon>
    </lineage>
</organism>
<reference evidence="1 2" key="1">
    <citation type="submission" date="2017-08" db="EMBL/GenBank/DDBJ databases">
        <title>Capnocytophaga canis 17-158 assembly.</title>
        <authorList>
            <person name="Gulvik C.A."/>
        </authorList>
    </citation>
    <scope>NUCLEOTIDE SEQUENCE [LARGE SCALE GENOMIC DNA]</scope>
    <source>
        <strain evidence="1 2">17-158</strain>
    </source>
</reference>
<accession>A0A3A1YEV8</accession>
<sequence length="313" mass="36770">MNVINNIKEKIDFTLFQIGCQYRRGNFSSITPYIENCQSYINKFENKTYFQNSDGDKEKIKKIKEKVIKRISKLEKERNQRVAQGKDTSNLNFRIEELKTAVYELEFLENTATRYIFKKNKNAPQINYKGDNVIEVQHGNLDSILHELHHAFQYETGKIDFIKTDDGDYIPGFLYDTTDELSAYKRQFAFDGILKVAFKIKEKDMLDAFRTKQINTIIQEDKEYFGVKEIIHMKDITIDVIIKIAEPKIGNLYKNISSKELNSKSSLSDIINNNTYKSGYLNEFGFHKENPNKSYIEFVKIFITETPRIYVKE</sequence>
<dbReference type="EMBL" id="NSDI01000050">
    <property type="protein sequence ID" value="RIY34754.1"/>
    <property type="molecule type" value="Genomic_DNA"/>
</dbReference>
<proteinExistence type="predicted"/>
<protein>
    <submittedName>
        <fullName evidence="1">Uncharacterized protein</fullName>
    </submittedName>
</protein>
<dbReference type="RefSeq" id="WP_119653216.1">
    <property type="nucleotide sequence ID" value="NZ_NSDI01000050.1"/>
</dbReference>
<dbReference type="AlphaFoldDB" id="A0A3A1YEV8"/>
<dbReference type="Proteomes" id="UP000265497">
    <property type="component" value="Unassembled WGS sequence"/>
</dbReference>